<keyword evidence="2" id="KW-1185">Reference proteome</keyword>
<name>A0A660HMC7_ZIZJU</name>
<protein>
    <submittedName>
        <fullName evidence="1">Uncharacterized protein</fullName>
    </submittedName>
</protein>
<evidence type="ECO:0000313" key="2">
    <source>
        <dbReference type="Proteomes" id="UP000272462"/>
    </source>
</evidence>
<reference evidence="1 2" key="1">
    <citation type="journal article" date="2018" name="BMC Genomics">
        <title>Comparative genome analysis of jujube witches'-broom Phytoplasma, an obligate pathogen that causes jujube witches'-broom disease.</title>
        <authorList>
            <person name="Wang J."/>
            <person name="Song L."/>
            <person name="Jiao Q."/>
            <person name="Yang S."/>
            <person name="Gao R."/>
            <person name="Lu X."/>
            <person name="Zhou G."/>
        </authorList>
    </citation>
    <scope>NUCLEOTIDE SEQUENCE [LARGE SCALE GENOMIC DNA]</scope>
    <source>
        <strain evidence="1">Jwb-nky</strain>
    </source>
</reference>
<organism evidence="1 2">
    <name type="scientific">Ziziphus jujuba witches'-broom phytoplasma</name>
    <dbReference type="NCBI Taxonomy" id="135727"/>
    <lineage>
        <taxon>Bacteria</taxon>
        <taxon>Bacillati</taxon>
        <taxon>Mycoplasmatota</taxon>
        <taxon>Mollicutes</taxon>
        <taxon>Acholeplasmatales</taxon>
        <taxon>Acholeplasmataceae</taxon>
        <taxon>Candidatus Phytoplasma</taxon>
        <taxon>16SrV (Elm yellows group)</taxon>
    </lineage>
</organism>
<evidence type="ECO:0000313" key="1">
    <source>
        <dbReference type="EMBL" id="AYJ01187.1"/>
    </source>
</evidence>
<accession>A0A660HMC7</accession>
<dbReference type="AlphaFoldDB" id="A0A660HMC7"/>
<dbReference type="RefSeq" id="WP_121463918.1">
    <property type="nucleotide sequence ID" value="NZ_CP025121.1"/>
</dbReference>
<sequence>MNSCIETILIFFKVCLAVCCGCNTIDIYKEETNKYWNPIKQDIKLNYHRNQLKEICSNILDNKENKNYEIIFEYNQRKIDIKEIIKDIDNLDLDKIKHLTKDIFEYYKSHHNKLLI</sequence>
<gene>
    <name evidence="1" type="ORF">CWO85_01420</name>
</gene>
<dbReference type="OrthoDB" id="9851065at2"/>
<dbReference type="EMBL" id="CP025121">
    <property type="protein sequence ID" value="AYJ01187.1"/>
    <property type="molecule type" value="Genomic_DNA"/>
</dbReference>
<dbReference type="KEGG" id="pzi:CWO85_01420"/>
<proteinExistence type="predicted"/>
<dbReference type="Proteomes" id="UP000272462">
    <property type="component" value="Chromosome"/>
</dbReference>